<evidence type="ECO:0000313" key="1">
    <source>
        <dbReference type="EMBL" id="PAX06968.1"/>
    </source>
</evidence>
<keyword evidence="2" id="KW-1185">Reference proteome</keyword>
<dbReference type="EMBL" id="NSLI01000004">
    <property type="protein sequence ID" value="PAX06968.1"/>
    <property type="molecule type" value="Genomic_DNA"/>
</dbReference>
<name>A0A2A2SCI5_9SPHN</name>
<comment type="caution">
    <text evidence="1">The sequence shown here is derived from an EMBL/GenBank/DDBJ whole genome shotgun (WGS) entry which is preliminary data.</text>
</comment>
<evidence type="ECO:0000313" key="2">
    <source>
        <dbReference type="Proteomes" id="UP000218151"/>
    </source>
</evidence>
<reference evidence="2" key="1">
    <citation type="submission" date="2017-09" db="EMBL/GenBank/DDBJ databases">
        <authorList>
            <person name="Feng G."/>
            <person name="Zhu H."/>
        </authorList>
    </citation>
    <scope>NUCLEOTIDE SEQUENCE [LARGE SCALE GENOMIC DNA]</scope>
    <source>
        <strain evidence="2">1PNM-20</strain>
    </source>
</reference>
<gene>
    <name evidence="1" type="ORF">CKY28_12940</name>
</gene>
<dbReference type="OrthoDB" id="9916279at2"/>
<dbReference type="Proteomes" id="UP000218151">
    <property type="component" value="Unassembled WGS sequence"/>
</dbReference>
<accession>A0A2A2SCI5</accession>
<sequence length="230" mass="24539">MTDGARAWRILEAAAGRAAARGAMLFRLDLATELARAALTPGELGEAAPIAMLDGEGYAVACVEDAFPLRVRALVRFRDGRAAVFPDAAEAPPALEALAHGRRTVERAALVGRGLAQTVLMMPLAGVLEAYAIRRAEREGDLVLGVHWLVRLSGDGRALMGCEPLSRSAATVPAEGGRLPERIAVSHFGATPNEAHHYLSLKHGVALDVLALESETWWRVEGERSEPVRA</sequence>
<dbReference type="AlphaFoldDB" id="A0A2A2SCI5"/>
<proteinExistence type="predicted"/>
<organism evidence="1 2">
    <name type="scientific">Sphingomonas lenta</name>
    <dbReference type="NCBI Taxonomy" id="1141887"/>
    <lineage>
        <taxon>Bacteria</taxon>
        <taxon>Pseudomonadati</taxon>
        <taxon>Pseudomonadota</taxon>
        <taxon>Alphaproteobacteria</taxon>
        <taxon>Sphingomonadales</taxon>
        <taxon>Sphingomonadaceae</taxon>
        <taxon>Sphingomonas</taxon>
    </lineage>
</organism>
<protein>
    <submittedName>
        <fullName evidence="1">Uncharacterized protein</fullName>
    </submittedName>
</protein>